<keyword evidence="8" id="KW-1015">Disulfide bond</keyword>
<dbReference type="Gene3D" id="2.60.40.10">
    <property type="entry name" value="Immunoglobulins"/>
    <property type="match status" value="3"/>
</dbReference>
<gene>
    <name evidence="11" type="ORF">ATO12_07300</name>
</gene>
<keyword evidence="2" id="KW-0645">Protease</keyword>
<dbReference type="InterPro" id="IPR026444">
    <property type="entry name" value="Secre_tail"/>
</dbReference>
<dbReference type="InterPro" id="IPR022409">
    <property type="entry name" value="PKD/Chitinase_dom"/>
</dbReference>
<evidence type="ECO:0000256" key="7">
    <source>
        <dbReference type="ARBA" id="ARBA00023049"/>
    </source>
</evidence>
<dbReference type="eggNOG" id="COG3227">
    <property type="taxonomic scope" value="Bacteria"/>
</dbReference>
<dbReference type="InterPro" id="IPR036116">
    <property type="entry name" value="FN3_sf"/>
</dbReference>
<dbReference type="Pfam" id="PF18911">
    <property type="entry name" value="PKD_4"/>
    <property type="match status" value="2"/>
</dbReference>
<dbReference type="GO" id="GO:0008237">
    <property type="term" value="F:metallopeptidase activity"/>
    <property type="evidence" value="ECO:0007669"/>
    <property type="project" value="UniProtKB-KW"/>
</dbReference>
<dbReference type="CDD" id="cd00146">
    <property type="entry name" value="PKD"/>
    <property type="match status" value="2"/>
</dbReference>
<dbReference type="InterPro" id="IPR008754">
    <property type="entry name" value="Peptidase_M43"/>
</dbReference>
<dbReference type="SUPFAM" id="SSF49265">
    <property type="entry name" value="Fibronectin type III"/>
    <property type="match status" value="1"/>
</dbReference>
<dbReference type="Pfam" id="PF18962">
    <property type="entry name" value="Por_Secre_tail"/>
    <property type="match status" value="1"/>
</dbReference>
<dbReference type="InterPro" id="IPR024079">
    <property type="entry name" value="MetalloPept_cat_dom_sf"/>
</dbReference>
<dbReference type="STRING" id="1317122.ATO12_07300"/>
<evidence type="ECO:0000256" key="4">
    <source>
        <dbReference type="ARBA" id="ARBA00022729"/>
    </source>
</evidence>
<evidence type="ECO:0000259" key="10">
    <source>
        <dbReference type="PROSITE" id="PS50853"/>
    </source>
</evidence>
<dbReference type="CDD" id="cd00063">
    <property type="entry name" value="FN3"/>
    <property type="match status" value="1"/>
</dbReference>
<evidence type="ECO:0000313" key="12">
    <source>
        <dbReference type="Proteomes" id="UP000023541"/>
    </source>
</evidence>
<evidence type="ECO:0000259" key="9">
    <source>
        <dbReference type="PROSITE" id="PS50093"/>
    </source>
</evidence>
<comment type="similarity">
    <text evidence="1">Belongs to the peptidase M43B family.</text>
</comment>
<dbReference type="NCBIfam" id="TIGR04183">
    <property type="entry name" value="Por_Secre_tail"/>
    <property type="match status" value="1"/>
</dbReference>
<evidence type="ECO:0000256" key="2">
    <source>
        <dbReference type="ARBA" id="ARBA00022670"/>
    </source>
</evidence>
<accession>A0A023BN61</accession>
<dbReference type="eggNOG" id="COG3291">
    <property type="taxonomic scope" value="Bacteria"/>
</dbReference>
<comment type="caution">
    <text evidence="11">The sequence shown here is derived from an EMBL/GenBank/DDBJ whole genome shotgun (WGS) entry which is preliminary data.</text>
</comment>
<dbReference type="SUPFAM" id="SSF55486">
    <property type="entry name" value="Metalloproteases ('zincins'), catalytic domain"/>
    <property type="match status" value="1"/>
</dbReference>
<organism evidence="11 12">
    <name type="scientific">Aquimarina atlantica</name>
    <dbReference type="NCBI Taxonomy" id="1317122"/>
    <lineage>
        <taxon>Bacteria</taxon>
        <taxon>Pseudomonadati</taxon>
        <taxon>Bacteroidota</taxon>
        <taxon>Flavobacteriia</taxon>
        <taxon>Flavobacteriales</taxon>
        <taxon>Flavobacteriaceae</taxon>
        <taxon>Aquimarina</taxon>
    </lineage>
</organism>
<dbReference type="EMBL" id="AQRA01000015">
    <property type="protein sequence ID" value="EZH71497.1"/>
    <property type="molecule type" value="Genomic_DNA"/>
</dbReference>
<dbReference type="Pfam" id="PF05572">
    <property type="entry name" value="Peptidase_M43"/>
    <property type="match status" value="1"/>
</dbReference>
<dbReference type="PANTHER" id="PTHR47466:SF1">
    <property type="entry name" value="METALLOPROTEASE MEP1 (AFU_ORTHOLOGUE AFUA_1G07730)-RELATED"/>
    <property type="match status" value="1"/>
</dbReference>
<dbReference type="InterPro" id="IPR013783">
    <property type="entry name" value="Ig-like_fold"/>
</dbReference>
<sequence>MLVSFSHAQNRCGTKLSPEEEANFKKTINKVKSFKKTGIQSKSAATPYVIPVVFHILHNGGGSVSKADMKCRIDDVFKTINGDFNGTFPGFNQIDPRFESIKDKMNIEFIPASVDPDGNTMDTPGMNWQADANIAYGYDPNIYKYMWWGKKNKYYLDVVVVDAPNEKGGTNGSGHAFLPIQDVIPHVTYNWRYVGSTCGSQSAPGFEKVMTHEFGHYFGLRHTFYESCDATNDGIDDTPPTTQAEGCERDKLNNCGVYANLENHMDYNTSCQNMFTKGQVSAMTYWLEDSTEALYSRRLLWQDSNLSSVGILKRAPIADFVSDYTAVCDGKSITFEDLSLGLPTSWQWQFEGGSPSTSSEKNPVIRYDNSGIYKVRLVASNDSGQNTEEKNGYIYINQKTSSGLSENFQGQFPPTEWDIINPDKGFGWEKRSDAGNGDSSSIIMNNSDNAIVGEEDFLRLPYYDFSSAKNSQMYFDLAYTKFDDASPDKLKVQVSKDCGNSWIDVYSKTHTELETKNVTTGLSNDWIPKQESDWRKEVIDLSAYDGESEITIRFMNISGYGTRIWIDNINVLINNDTAPVSDFYSSKRVSNCNSTEISFKDVSVGNPTSWNWTFEGGTPSSSTDKNPKVTYNNPGSYNVSLATSNANGTGNTITKNAYITVTNPTTNSFTEGFEGSFPPSGWEIIDNDGELAWEKSNAAGRNSSSCMIMNNTDNEEVGEIDEIILNPIDMSGGETTFSFDLAYTKFDNDSKDKLRILVSTNCGSSWTEVYSKTHTELETVATTDDPDTWINEINLWVPTQDSHWRTENVSLSQFSGKENVLIKLENTSGYGTRIWIDNMKFDIENSSGNNLSVPTGLLASNVSETSLTLSWDPAPNNEQVVGYDIYQDNAITTSVTGTSANITGLTANTAYQYKIKAKDASGNTSEFSNIVNVTTSSEPGPTCTDGIQNGDETGIDCGGSCKPCTPSSYCSSNGSNPNDEYISRIQLGNIDKTSTAGNGGYSDFTSESTLLSKGAVQTITITPTWSSTVYSEGYSVWIDYNQDGDFEDSGEQVFSKSPSKDTPIKGEFTVPDGAKNGNTRMRVSMAYNTIPGTCETFDYGEVEDYTVSIEGTTSTPTCTDGIQNGDETGVDCGGSSCPPCNNTDGIVYVNIEDLTVSSSNTWEFFRIEVGDDRDYGAWFTSNSVRLVTYDKNIVCEGNEGNITLIGEGEGIDGSDNFIAKPNSYIISSSSYTAWNGKSGFIGFTFKINGNTHYGWFHISVANNGLSYTILDYAYNKKPNEIIYTRSSNGINNDIANKGISENKTFTSPNPFTDTFVINTSKLDKTNITVKVFDIHGKLLIQEEYTKNPRSIILGNELKMAGIYFVQVQTNSKMETLRILKY</sequence>
<evidence type="ECO:0000256" key="6">
    <source>
        <dbReference type="ARBA" id="ARBA00022833"/>
    </source>
</evidence>
<protein>
    <recommendedName>
        <fullName evidence="13">PKD domain-containing protein</fullName>
    </recommendedName>
</protein>
<dbReference type="Pfam" id="PF20009">
    <property type="entry name" value="GEVED"/>
    <property type="match status" value="1"/>
</dbReference>
<keyword evidence="6" id="KW-0862">Zinc</keyword>
<evidence type="ECO:0000256" key="3">
    <source>
        <dbReference type="ARBA" id="ARBA00022723"/>
    </source>
</evidence>
<keyword evidence="4" id="KW-0732">Signal</keyword>
<dbReference type="InterPro" id="IPR003961">
    <property type="entry name" value="FN3_dom"/>
</dbReference>
<dbReference type="Pfam" id="PF00041">
    <property type="entry name" value="fn3"/>
    <property type="match status" value="1"/>
</dbReference>
<evidence type="ECO:0000256" key="1">
    <source>
        <dbReference type="ARBA" id="ARBA00008721"/>
    </source>
</evidence>
<dbReference type="InterPro" id="IPR045474">
    <property type="entry name" value="GEVED"/>
</dbReference>
<dbReference type="Proteomes" id="UP000023541">
    <property type="component" value="Unassembled WGS sequence"/>
</dbReference>
<dbReference type="GO" id="GO:0046872">
    <property type="term" value="F:metal ion binding"/>
    <property type="evidence" value="ECO:0007669"/>
    <property type="project" value="UniProtKB-KW"/>
</dbReference>
<feature type="domain" description="PKD" evidence="9">
    <location>
        <begin position="316"/>
        <end position="394"/>
    </location>
</feature>
<keyword evidence="5" id="KW-0378">Hydrolase</keyword>
<dbReference type="Gene3D" id="3.40.390.10">
    <property type="entry name" value="Collagenase (Catalytic Domain)"/>
    <property type="match status" value="1"/>
</dbReference>
<dbReference type="Gene3D" id="2.60.120.260">
    <property type="entry name" value="Galactose-binding domain-like"/>
    <property type="match status" value="2"/>
</dbReference>
<proteinExistence type="inferred from homology"/>
<dbReference type="SUPFAM" id="SSF49299">
    <property type="entry name" value="PKD domain"/>
    <property type="match status" value="2"/>
</dbReference>
<name>A0A023BN61_9FLAO</name>
<reference evidence="11 12" key="1">
    <citation type="submission" date="2014-04" db="EMBL/GenBank/DDBJ databases">
        <title>Aquimarina sp. 22II-S11-z7 Genome Sequencing.</title>
        <authorList>
            <person name="Lai Q."/>
        </authorList>
    </citation>
    <scope>NUCLEOTIDE SEQUENCE [LARGE SCALE GENOMIC DNA]</scope>
    <source>
        <strain evidence="11 12">22II-S11-z7</strain>
    </source>
</reference>
<dbReference type="PROSITE" id="PS50093">
    <property type="entry name" value="PKD"/>
    <property type="match status" value="2"/>
</dbReference>
<dbReference type="SMART" id="SM00089">
    <property type="entry name" value="PKD"/>
    <property type="match status" value="2"/>
</dbReference>
<dbReference type="GO" id="GO:0006508">
    <property type="term" value="P:proteolysis"/>
    <property type="evidence" value="ECO:0007669"/>
    <property type="project" value="UniProtKB-KW"/>
</dbReference>
<dbReference type="PANTHER" id="PTHR47466">
    <property type="match status" value="1"/>
</dbReference>
<evidence type="ECO:0000313" key="11">
    <source>
        <dbReference type="EMBL" id="EZH71497.1"/>
    </source>
</evidence>
<keyword evidence="7" id="KW-0482">Metalloprotease</keyword>
<keyword evidence="3" id="KW-0479">Metal-binding</keyword>
<keyword evidence="12" id="KW-1185">Reference proteome</keyword>
<evidence type="ECO:0008006" key="13">
    <source>
        <dbReference type="Google" id="ProtNLM"/>
    </source>
</evidence>
<dbReference type="SMART" id="SM00060">
    <property type="entry name" value="FN3"/>
    <property type="match status" value="1"/>
</dbReference>
<dbReference type="InterPro" id="IPR000601">
    <property type="entry name" value="PKD_dom"/>
</dbReference>
<feature type="domain" description="PKD" evidence="9">
    <location>
        <begin position="596"/>
        <end position="666"/>
    </location>
</feature>
<feature type="domain" description="Fibronectin type-III" evidence="10">
    <location>
        <begin position="853"/>
        <end position="938"/>
    </location>
</feature>
<dbReference type="PROSITE" id="PS50853">
    <property type="entry name" value="FN3"/>
    <property type="match status" value="1"/>
</dbReference>
<evidence type="ECO:0000256" key="8">
    <source>
        <dbReference type="ARBA" id="ARBA00023157"/>
    </source>
</evidence>
<evidence type="ECO:0000256" key="5">
    <source>
        <dbReference type="ARBA" id="ARBA00022801"/>
    </source>
</evidence>
<dbReference type="InterPro" id="IPR035986">
    <property type="entry name" value="PKD_dom_sf"/>
</dbReference>